<reference evidence="2 3" key="1">
    <citation type="submission" date="2014-04" db="EMBL/GenBank/DDBJ databases">
        <authorList>
            <consortium name="DOE Joint Genome Institute"/>
            <person name="Kuo A."/>
            <person name="Martino E."/>
            <person name="Perotto S."/>
            <person name="Kohler A."/>
            <person name="Nagy L.G."/>
            <person name="Floudas D."/>
            <person name="Copeland A."/>
            <person name="Barry K.W."/>
            <person name="Cichocki N."/>
            <person name="Veneault-Fourrey C."/>
            <person name="LaButti K."/>
            <person name="Lindquist E.A."/>
            <person name="Lipzen A."/>
            <person name="Lundell T."/>
            <person name="Morin E."/>
            <person name="Murat C."/>
            <person name="Sun H."/>
            <person name="Tunlid A."/>
            <person name="Henrissat B."/>
            <person name="Grigoriev I.V."/>
            <person name="Hibbett D.S."/>
            <person name="Martin F."/>
            <person name="Nordberg H.P."/>
            <person name="Cantor M.N."/>
            <person name="Hua S.X."/>
        </authorList>
    </citation>
    <scope>NUCLEOTIDE SEQUENCE [LARGE SCALE GENOMIC DNA]</scope>
    <source>
        <strain evidence="2 3">Zn</strain>
    </source>
</reference>
<dbReference type="InParanoid" id="A0A0C3H462"/>
<dbReference type="PANTHER" id="PTHR42815">
    <property type="entry name" value="FAD-BINDING, PUTATIVE (AFU_ORTHOLOGUE AFUA_6G07600)-RELATED"/>
    <property type="match status" value="1"/>
</dbReference>
<dbReference type="AlphaFoldDB" id="A0A0C3H462"/>
<name>A0A0C3H462_OIDMZ</name>
<organism evidence="2 3">
    <name type="scientific">Oidiodendron maius (strain Zn)</name>
    <dbReference type="NCBI Taxonomy" id="913774"/>
    <lineage>
        <taxon>Eukaryota</taxon>
        <taxon>Fungi</taxon>
        <taxon>Dikarya</taxon>
        <taxon>Ascomycota</taxon>
        <taxon>Pezizomycotina</taxon>
        <taxon>Leotiomycetes</taxon>
        <taxon>Leotiomycetes incertae sedis</taxon>
        <taxon>Myxotrichaceae</taxon>
        <taxon>Oidiodendron</taxon>
    </lineage>
</organism>
<dbReference type="OrthoDB" id="436496at2759"/>
<proteinExistence type="predicted"/>
<evidence type="ECO:0000259" key="1">
    <source>
        <dbReference type="PROSITE" id="PS51384"/>
    </source>
</evidence>
<dbReference type="Gene3D" id="3.40.50.80">
    <property type="entry name" value="Nucleotide-binding domain of ferredoxin-NADP reductase (FNR) module"/>
    <property type="match status" value="1"/>
</dbReference>
<gene>
    <name evidence="2" type="ORF">OIDMADRAFT_105640</name>
</gene>
<evidence type="ECO:0000313" key="3">
    <source>
        <dbReference type="Proteomes" id="UP000054321"/>
    </source>
</evidence>
<dbReference type="HOGENOM" id="CLU_017006_2_0_1"/>
<accession>A0A0C3H462</accession>
<dbReference type="EMBL" id="KN832882">
    <property type="protein sequence ID" value="KIM97251.1"/>
    <property type="molecule type" value="Genomic_DNA"/>
</dbReference>
<dbReference type="SUPFAM" id="SSF63380">
    <property type="entry name" value="Riboflavin synthase domain-like"/>
    <property type="match status" value="1"/>
</dbReference>
<dbReference type="InterPro" id="IPR017927">
    <property type="entry name" value="FAD-bd_FR_type"/>
</dbReference>
<dbReference type="SUPFAM" id="SSF52343">
    <property type="entry name" value="Ferredoxin reductase-like, C-terminal NADP-linked domain"/>
    <property type="match status" value="1"/>
</dbReference>
<reference evidence="3" key="2">
    <citation type="submission" date="2015-01" db="EMBL/GenBank/DDBJ databases">
        <title>Evolutionary Origins and Diversification of the Mycorrhizal Mutualists.</title>
        <authorList>
            <consortium name="DOE Joint Genome Institute"/>
            <consortium name="Mycorrhizal Genomics Consortium"/>
            <person name="Kohler A."/>
            <person name="Kuo A."/>
            <person name="Nagy L.G."/>
            <person name="Floudas D."/>
            <person name="Copeland A."/>
            <person name="Barry K.W."/>
            <person name="Cichocki N."/>
            <person name="Veneault-Fourrey C."/>
            <person name="LaButti K."/>
            <person name="Lindquist E.A."/>
            <person name="Lipzen A."/>
            <person name="Lundell T."/>
            <person name="Morin E."/>
            <person name="Murat C."/>
            <person name="Riley R."/>
            <person name="Ohm R."/>
            <person name="Sun H."/>
            <person name="Tunlid A."/>
            <person name="Henrissat B."/>
            <person name="Grigoriev I.V."/>
            <person name="Hibbett D.S."/>
            <person name="Martin F."/>
        </authorList>
    </citation>
    <scope>NUCLEOTIDE SEQUENCE [LARGE SCALE GENOMIC DNA]</scope>
    <source>
        <strain evidence="3">Zn</strain>
    </source>
</reference>
<evidence type="ECO:0000313" key="2">
    <source>
        <dbReference type="EMBL" id="KIM97251.1"/>
    </source>
</evidence>
<keyword evidence="3" id="KW-1185">Reference proteome</keyword>
<sequence>MTAALQGWHPGETKLQRKLGYAEAVRDRWQYVENSMREQHRTFYTSNLPFIPVTTVDDDGRPWGSIAVGAAGEIGFAKSPDNNTLIMDIGLWEGEPLVDAVRRWLETQNAGNTAPERFLTAGIGIEFSTRRRNKFAGLIKTVKRETEWDYKLTFQVTQALGNCPKYINVRKFIPYPHTHPLVAYQDLHMGPSKRLPNEVIEFIVNADTVFVASVYKSEASTANRYPSHAGMNSRGGLPGFMRVRPSDGRTVILPDYSGNRFLSSLGNIESTKLAGLTIISFTTGDVLYLTGTAEVLIGPPALEIMARQPSIAAIEITGYTFVRDAFPIRQDPRTEVEHSPYSPKIKYLLEEPEAKATAASGHQARLIRAVQFAPDIATLRFQVISKPGVENLKIRPGQAIVLDFMDWIGPPVYQHMANDAPGSINDDRVRTWTVSSAHEDREVTWFELTMREMKGGAVTGALFNTIKEYTSNKWGHSVTIDTIKVVADIVGITGDFFMGEGYVKVLWVAGGIGVTPFMAMLSALLERNGGGQGDVILALATREPDVFLQLLRSSLCKASPKLKFRIDLFTNEDIRAVELEKLNVGIVTHKGRIPQEYWGAIGGDRDVFICGPGGFGDAAVNGLRSTGVPMDKIMREGFY</sequence>
<feature type="domain" description="FAD-binding FR-type" evidence="1">
    <location>
        <begin position="359"/>
        <end position="499"/>
    </location>
</feature>
<dbReference type="Gene3D" id="2.30.110.10">
    <property type="entry name" value="Electron Transport, Fmn-binding Protein, Chain A"/>
    <property type="match status" value="1"/>
</dbReference>
<dbReference type="Proteomes" id="UP000054321">
    <property type="component" value="Unassembled WGS sequence"/>
</dbReference>
<dbReference type="InterPro" id="IPR039261">
    <property type="entry name" value="FNR_nucleotide-bd"/>
</dbReference>
<dbReference type="InterPro" id="IPR017938">
    <property type="entry name" value="Riboflavin_synthase-like_b-brl"/>
</dbReference>
<dbReference type="STRING" id="913774.A0A0C3H462"/>
<dbReference type="PROSITE" id="PS51384">
    <property type="entry name" value="FAD_FR"/>
    <property type="match status" value="1"/>
</dbReference>
<dbReference type="GO" id="GO:0016491">
    <property type="term" value="F:oxidoreductase activity"/>
    <property type="evidence" value="ECO:0007669"/>
    <property type="project" value="InterPro"/>
</dbReference>
<dbReference type="Gene3D" id="2.40.30.10">
    <property type="entry name" value="Translation factors"/>
    <property type="match status" value="1"/>
</dbReference>
<protein>
    <recommendedName>
        <fullName evidence="1">FAD-binding FR-type domain-containing protein</fullName>
    </recommendedName>
</protein>
<dbReference type="PANTHER" id="PTHR42815:SF2">
    <property type="entry name" value="FAD-BINDING, PUTATIVE (AFU_ORTHOLOGUE AFUA_6G07600)-RELATED"/>
    <property type="match status" value="1"/>
</dbReference>
<dbReference type="InterPro" id="IPR012349">
    <property type="entry name" value="Split_barrel_FMN-bd"/>
</dbReference>